<feature type="compositionally biased region" description="Low complexity" evidence="4">
    <location>
        <begin position="905"/>
        <end position="914"/>
    </location>
</feature>
<dbReference type="InterPro" id="IPR001606">
    <property type="entry name" value="ARID_dom"/>
</dbReference>
<dbReference type="SMART" id="SM00501">
    <property type="entry name" value="BRIGHT"/>
    <property type="match status" value="1"/>
</dbReference>
<feature type="compositionally biased region" description="Polar residues" evidence="4">
    <location>
        <begin position="760"/>
        <end position="769"/>
    </location>
</feature>
<feature type="compositionally biased region" description="Polar residues" evidence="4">
    <location>
        <begin position="1425"/>
        <end position="1457"/>
    </location>
</feature>
<dbReference type="SUPFAM" id="SSF54160">
    <property type="entry name" value="Chromo domain-like"/>
    <property type="match status" value="1"/>
</dbReference>
<dbReference type="GO" id="GO:0005634">
    <property type="term" value="C:nucleus"/>
    <property type="evidence" value="ECO:0007669"/>
    <property type="project" value="TreeGrafter"/>
</dbReference>
<organism evidence="6 7">
    <name type="scientific">Rotaria magnacalcarata</name>
    <dbReference type="NCBI Taxonomy" id="392030"/>
    <lineage>
        <taxon>Eukaryota</taxon>
        <taxon>Metazoa</taxon>
        <taxon>Spiralia</taxon>
        <taxon>Gnathifera</taxon>
        <taxon>Rotifera</taxon>
        <taxon>Eurotatoria</taxon>
        <taxon>Bdelloidea</taxon>
        <taxon>Philodinida</taxon>
        <taxon>Philodinidae</taxon>
        <taxon>Rotaria</taxon>
    </lineage>
</organism>
<keyword evidence="1" id="KW-0805">Transcription regulation</keyword>
<dbReference type="Pfam" id="PF11717">
    <property type="entry name" value="Tudor-knot"/>
    <property type="match status" value="1"/>
</dbReference>
<proteinExistence type="predicted"/>
<dbReference type="Gene3D" id="1.10.150.60">
    <property type="entry name" value="ARID DNA-binding domain"/>
    <property type="match status" value="1"/>
</dbReference>
<feature type="compositionally biased region" description="Polar residues" evidence="4">
    <location>
        <begin position="1262"/>
        <end position="1272"/>
    </location>
</feature>
<evidence type="ECO:0000256" key="1">
    <source>
        <dbReference type="ARBA" id="ARBA00023015"/>
    </source>
</evidence>
<dbReference type="InterPro" id="IPR036431">
    <property type="entry name" value="ARID_dom_sf"/>
</dbReference>
<feature type="region of interest" description="Disordered" evidence="4">
    <location>
        <begin position="649"/>
        <end position="803"/>
    </location>
</feature>
<dbReference type="SMART" id="SM01014">
    <property type="entry name" value="ARID"/>
    <property type="match status" value="1"/>
</dbReference>
<sequence>MQGERDGQTLSPPPSMLTDETTKNDNNLTSTSSSNNSSTELAYLPIGCSVSAKYRGAFCSAQVKTIEKQVKLKVTLVDSGDTITISEEQIVHSVPLRIGNTVTIRLASSNRRQSNDSNSNHHYSRSGLAAFINPTNPDEKQATIKQIIDNSIYTVIFNDGDERSLRRSSLCLQGIRLYQTQYGQQKILEEIPTSTSPPPTVQASSSSTPSLITSNDTTNTNANDITSIVAVKRHGNSDQQAFPALVLKRKALADYMWVRSFVDGREYIVHTRDDAHPYHNNSDIQALCRSTSKQATQACEKFIKYNHIPAVWHKKKKRQQKSDDKNSQSDAESTSESDSSSSESEDDDEIDEETTEEKDSFVAQLFAFMDDRGTPINNIPKVQNYDLDLHRLFKIVRMLGGYNKVTKNDQWSKVHIKMGLPDELSSENGRSIEHAYKKYLFAYEDLSKKLGSMNAPSAYFGGRTSLGSDSRRSLIRVRQQQHEEEKNQKKITKTKSSPAAVKQRSRKSDESRPSTDTKPAPPPAKKSTPKPSAIPVRKGPNKMKSVNVLSSSTSESESESDSDSSDNESNHSSSSAYNKTKAKPIATTQQKKTIISSSAIPKKVNQISSSTAIKAEVKKVSTNNKPVVSSANDSKQSKLTITIPIAKSKTAQSTNVQQVKKANVISSTKDEKKKVSDAKSVPIKTEPKTIVSSSSASLNKKTVISTQKTSQLTKANQKQSSNSTTVNKHSSTVLPFKPKTVQSQTSTNNNNNTKERSGLTKPTSSSVESRQIKPPKINSSSVKTISQERSLSAPVKKTKPTINEETITKPISSAASMKIPKISANHDSMKKSTATLDKIPKKQVSKETTVKVTKTQDNTLLNKSNHDQPTKAHSPSPTRPVVPEPLKPTVVRDLSPLPLTPVSPSPSYRNSLSSISDEPITSTILPNSISSLQSISSSNETTPEIKPIETSLLVQSISILSTKESNDNEMPSLNPNKRSHSDETSELINISDISEPLTPSKRLRRSISSQESIETFSSTDQPSLIDYVSANRNTQLTYEDISINDVLLVTWGTQGTKQYPARCIEKNDEKKELLVHYTGWNSRHDEWIKLDRVIERKDSTNANTVFQQRPRRTSQINTVRQHLDSTNSTNSIEQNNQPQITSSLIVDISSSSATIDDEEQQNKIQKTISIEKPKIEESDIDDNSQGQSEMWNHVEAISSTEDDALSYSSTTTLWNHVEAISSTEDDALSYSSTTTRTNQLDLNALPIEEIANVRRSISMTNNENILSTNSELESPDEIDNETESTRDDDQIQSIIPKRRQSRAASSTNKVDPTLNLKVEQIEEIPPLSADIHEHPHQYPLYVKEETIDSTFVDPQSFQAPPLPPPTSLIVDSILSSTNILLSPPATTIGNRRASVRQQKRRSLREPSNTKDSSLSAKKKKLDNGNIINTDMGTDYMSNIDQTSTRSNSTDQQFTENTTGKRYRPPGRRGGKRSANQQEYENEDYRSNSPSNITMRQQLKDMFKHRPSRYNFLDLNNNLAGDERITHLKDRMRECQKVFFNLKSALVKIEKQRKIFVRKQKPIISTTPTIIQTTTTEILGTTTCT</sequence>
<protein>
    <recommendedName>
        <fullName evidence="5">ARID domain-containing protein</fullName>
    </recommendedName>
</protein>
<evidence type="ECO:0000313" key="7">
    <source>
        <dbReference type="Proteomes" id="UP000663824"/>
    </source>
</evidence>
<dbReference type="Proteomes" id="UP000663824">
    <property type="component" value="Unassembled WGS sequence"/>
</dbReference>
<feature type="compositionally biased region" description="Polar residues" evidence="4">
    <location>
        <begin position="690"/>
        <end position="733"/>
    </location>
</feature>
<feature type="region of interest" description="Disordered" evidence="4">
    <location>
        <begin position="1262"/>
        <end position="1289"/>
    </location>
</feature>
<evidence type="ECO:0000256" key="3">
    <source>
        <dbReference type="ARBA" id="ARBA00023242"/>
    </source>
</evidence>
<feature type="compositionally biased region" description="Acidic residues" evidence="4">
    <location>
        <begin position="343"/>
        <end position="355"/>
    </location>
</feature>
<reference evidence="6" key="1">
    <citation type="submission" date="2021-02" db="EMBL/GenBank/DDBJ databases">
        <authorList>
            <person name="Nowell W R."/>
        </authorList>
    </citation>
    <scope>NUCLEOTIDE SEQUENCE</scope>
</reference>
<evidence type="ECO:0000313" key="6">
    <source>
        <dbReference type="EMBL" id="CAF1921964.1"/>
    </source>
</evidence>
<feature type="region of interest" description="Disordered" evidence="4">
    <location>
        <begin position="1"/>
        <end position="37"/>
    </location>
</feature>
<dbReference type="Pfam" id="PF01388">
    <property type="entry name" value="ARID"/>
    <property type="match status" value="1"/>
</dbReference>
<feature type="compositionally biased region" description="Basic residues" evidence="4">
    <location>
        <begin position="1393"/>
        <end position="1402"/>
    </location>
</feature>
<dbReference type="PANTHER" id="PTHR13964:SF27">
    <property type="entry name" value="HAT-TRICK, ISOFORM D"/>
    <property type="match status" value="1"/>
</dbReference>
<feature type="compositionally biased region" description="Acidic residues" evidence="4">
    <location>
        <begin position="1273"/>
        <end position="1282"/>
    </location>
</feature>
<accession>A0A816KXU5</accession>
<feature type="compositionally biased region" description="Basic and acidic residues" evidence="4">
    <location>
        <begin position="668"/>
        <end position="677"/>
    </location>
</feature>
<feature type="region of interest" description="Disordered" evidence="4">
    <location>
        <begin position="462"/>
        <end position="598"/>
    </location>
</feature>
<dbReference type="CDD" id="cd16100">
    <property type="entry name" value="ARID"/>
    <property type="match status" value="1"/>
</dbReference>
<feature type="compositionally biased region" description="Low complexity" evidence="4">
    <location>
        <begin position="201"/>
        <end position="218"/>
    </location>
</feature>
<feature type="region of interest" description="Disordered" evidence="4">
    <location>
        <begin position="191"/>
        <end position="218"/>
    </location>
</feature>
<comment type="caution">
    <text evidence="6">The sequence shown here is derived from an EMBL/GenBank/DDBJ whole genome shotgun (WGS) entry which is preliminary data.</text>
</comment>
<dbReference type="GO" id="GO:0000976">
    <property type="term" value="F:transcription cis-regulatory region binding"/>
    <property type="evidence" value="ECO:0007669"/>
    <property type="project" value="TreeGrafter"/>
</dbReference>
<dbReference type="PROSITE" id="PS51011">
    <property type="entry name" value="ARID"/>
    <property type="match status" value="1"/>
</dbReference>
<feature type="domain" description="ARID" evidence="5">
    <location>
        <begin position="355"/>
        <end position="448"/>
    </location>
</feature>
<feature type="compositionally biased region" description="Acidic residues" evidence="4">
    <location>
        <begin position="556"/>
        <end position="566"/>
    </location>
</feature>
<feature type="region of interest" description="Disordered" evidence="4">
    <location>
        <begin position="1381"/>
        <end position="1490"/>
    </location>
</feature>
<feature type="region of interest" description="Disordered" evidence="4">
    <location>
        <begin position="313"/>
        <end position="355"/>
    </location>
</feature>
<feature type="compositionally biased region" description="Basic residues" evidence="4">
    <location>
        <begin position="1460"/>
        <end position="1471"/>
    </location>
</feature>
<dbReference type="InterPro" id="IPR051232">
    <property type="entry name" value="ARID/SWI1_ChromRemod"/>
</dbReference>
<name>A0A816KXU5_9BILA</name>
<feature type="region of interest" description="Disordered" evidence="4">
    <location>
        <begin position="824"/>
        <end position="914"/>
    </location>
</feature>
<feature type="compositionally biased region" description="Low complexity" evidence="4">
    <location>
        <begin position="24"/>
        <end position="37"/>
    </location>
</feature>
<evidence type="ECO:0000259" key="5">
    <source>
        <dbReference type="PROSITE" id="PS51011"/>
    </source>
</evidence>
<evidence type="ECO:0000256" key="4">
    <source>
        <dbReference type="SAM" id="MobiDB-lite"/>
    </source>
</evidence>
<dbReference type="Gene3D" id="2.30.30.140">
    <property type="match status" value="2"/>
</dbReference>
<feature type="compositionally biased region" description="Polar residues" evidence="4">
    <location>
        <begin position="586"/>
        <end position="598"/>
    </location>
</feature>
<feature type="compositionally biased region" description="Low complexity" evidence="4">
    <location>
        <begin position="742"/>
        <end position="752"/>
    </location>
</feature>
<gene>
    <name evidence="6" type="ORF">MBJ925_LOCUS2245</name>
</gene>
<feature type="compositionally biased region" description="Polar residues" evidence="4">
    <location>
        <begin position="649"/>
        <end position="667"/>
    </location>
</feature>
<feature type="compositionally biased region" description="Pro residues" evidence="4">
    <location>
        <begin position="877"/>
        <end position="886"/>
    </location>
</feature>
<dbReference type="PANTHER" id="PTHR13964">
    <property type="entry name" value="RBP-RELATED"/>
    <property type="match status" value="1"/>
</dbReference>
<feature type="compositionally biased region" description="Basic and acidic residues" evidence="4">
    <location>
        <begin position="838"/>
        <end position="849"/>
    </location>
</feature>
<feature type="region of interest" description="Disordered" evidence="4">
    <location>
        <begin position="963"/>
        <end position="985"/>
    </location>
</feature>
<keyword evidence="3" id="KW-0539">Nucleus</keyword>
<feature type="compositionally biased region" description="Low complexity" evidence="4">
    <location>
        <begin position="328"/>
        <end position="342"/>
    </location>
</feature>
<dbReference type="InterPro" id="IPR016197">
    <property type="entry name" value="Chromo-like_dom_sf"/>
</dbReference>
<feature type="compositionally biased region" description="Polar residues" evidence="4">
    <location>
        <begin position="777"/>
        <end position="790"/>
    </location>
</feature>
<dbReference type="InterPro" id="IPR025995">
    <property type="entry name" value="Tudor-knot"/>
</dbReference>
<feature type="compositionally biased region" description="Polar residues" evidence="4">
    <location>
        <begin position="963"/>
        <end position="976"/>
    </location>
</feature>
<evidence type="ECO:0000256" key="2">
    <source>
        <dbReference type="ARBA" id="ARBA00023163"/>
    </source>
</evidence>
<keyword evidence="2" id="KW-0804">Transcription</keyword>
<dbReference type="EMBL" id="CAJNRE010000145">
    <property type="protein sequence ID" value="CAF1921964.1"/>
    <property type="molecule type" value="Genomic_DNA"/>
</dbReference>
<dbReference type="GO" id="GO:0006357">
    <property type="term" value="P:regulation of transcription by RNA polymerase II"/>
    <property type="evidence" value="ECO:0007669"/>
    <property type="project" value="TreeGrafter"/>
</dbReference>
<dbReference type="SUPFAM" id="SSF46774">
    <property type="entry name" value="ARID-like"/>
    <property type="match status" value="1"/>
</dbReference>
<feature type="compositionally biased region" description="Basic and acidic residues" evidence="4">
    <location>
        <begin position="506"/>
        <end position="515"/>
    </location>
</feature>